<feature type="region of interest" description="Disordered" evidence="1">
    <location>
        <begin position="1"/>
        <end position="24"/>
    </location>
</feature>
<accession>A0AA89BU80</accession>
<feature type="compositionally biased region" description="Basic and acidic residues" evidence="1">
    <location>
        <begin position="210"/>
        <end position="223"/>
    </location>
</feature>
<sequence length="310" mass="35201">MYHEFSRQTTGAIPDNNGYHQPIIDGSQRKHVVIREEIRTLPKRDGKQLLNSYGDSPLMSGSSQELFPLTKKDFCTRKDTARKNLMGFLYSRQPTITRSNSFIAGEKPSNDSTTFPRLHSLVSRERTSIEGLIRKQNKNKRTKFAFINVVDNPSSANQVKSKYKSTTDPVNSRPGTQKVSLPDLIMDLNAQVEQKKVEQSVSSDSASDSDYDHHDPKLRDGGQEEHGVVSFLSKHVTNGGKIYPARHRPLTPGLLDRLGKLKLPSRVRTEQWVRRLPADTRLYDDRIPSFRSNNSSSTSKDDIKWIYTNT</sequence>
<feature type="compositionally biased region" description="Polar residues" evidence="1">
    <location>
        <begin position="156"/>
        <end position="179"/>
    </location>
</feature>
<gene>
    <name evidence="2" type="ORF">FSP39_023283</name>
</gene>
<organism evidence="2 3">
    <name type="scientific">Pinctada imbricata</name>
    <name type="common">Atlantic pearl-oyster</name>
    <name type="synonym">Pinctada martensii</name>
    <dbReference type="NCBI Taxonomy" id="66713"/>
    <lineage>
        <taxon>Eukaryota</taxon>
        <taxon>Metazoa</taxon>
        <taxon>Spiralia</taxon>
        <taxon>Lophotrochozoa</taxon>
        <taxon>Mollusca</taxon>
        <taxon>Bivalvia</taxon>
        <taxon>Autobranchia</taxon>
        <taxon>Pteriomorphia</taxon>
        <taxon>Pterioida</taxon>
        <taxon>Pterioidea</taxon>
        <taxon>Pteriidae</taxon>
        <taxon>Pinctada</taxon>
    </lineage>
</organism>
<keyword evidence="3" id="KW-1185">Reference proteome</keyword>
<reference evidence="2" key="1">
    <citation type="submission" date="2019-08" db="EMBL/GenBank/DDBJ databases">
        <title>The improved chromosome-level genome for the pearl oyster Pinctada fucata martensii using PacBio sequencing and Hi-C.</title>
        <authorList>
            <person name="Zheng Z."/>
        </authorList>
    </citation>
    <scope>NUCLEOTIDE SEQUENCE</scope>
    <source>
        <strain evidence="2">ZZ-2019</strain>
        <tissue evidence="2">Adductor muscle</tissue>
    </source>
</reference>
<name>A0AA89BU80_PINIB</name>
<comment type="caution">
    <text evidence="2">The sequence shown here is derived from an EMBL/GenBank/DDBJ whole genome shotgun (WGS) entry which is preliminary data.</text>
</comment>
<protein>
    <submittedName>
        <fullName evidence="2">Uncharacterized protein</fullName>
    </submittedName>
</protein>
<proteinExistence type="predicted"/>
<dbReference type="Proteomes" id="UP001186944">
    <property type="component" value="Unassembled WGS sequence"/>
</dbReference>
<evidence type="ECO:0000313" key="2">
    <source>
        <dbReference type="EMBL" id="KAK3096105.1"/>
    </source>
</evidence>
<feature type="region of interest" description="Disordered" evidence="1">
    <location>
        <begin position="193"/>
        <end position="223"/>
    </location>
</feature>
<dbReference type="EMBL" id="VSWD01000008">
    <property type="protein sequence ID" value="KAK3096105.1"/>
    <property type="molecule type" value="Genomic_DNA"/>
</dbReference>
<dbReference type="AlphaFoldDB" id="A0AA89BU80"/>
<evidence type="ECO:0000256" key="1">
    <source>
        <dbReference type="SAM" id="MobiDB-lite"/>
    </source>
</evidence>
<feature type="region of interest" description="Disordered" evidence="1">
    <location>
        <begin position="156"/>
        <end position="181"/>
    </location>
</feature>
<evidence type="ECO:0000313" key="3">
    <source>
        <dbReference type="Proteomes" id="UP001186944"/>
    </source>
</evidence>